<protein>
    <submittedName>
        <fullName evidence="1">ESCRT-II complex subunit, putative</fullName>
    </submittedName>
</protein>
<evidence type="ECO:0000313" key="2">
    <source>
        <dbReference type="Proteomes" id="UP000515908"/>
    </source>
</evidence>
<dbReference type="Pfam" id="PF05871">
    <property type="entry name" value="ESCRT-II"/>
    <property type="match status" value="1"/>
</dbReference>
<dbReference type="VEuPathDB" id="TriTrypDB:ADEAN_000155200"/>
<dbReference type="AlphaFoldDB" id="A0A7G2C2V2"/>
<dbReference type="OrthoDB" id="245150at2759"/>
<dbReference type="PANTHER" id="PTHR13149">
    <property type="entry name" value="VACUOLAR PROTEIN SORTING-ASSOCIATED PROTEIN VPS25"/>
    <property type="match status" value="1"/>
</dbReference>
<sequence>MSSDHWGFFNLPPFFTAQPASTTLERQCSLWSSLLLDHATYHASERKGDPSICPVLRVYNANSDIFFNPSLNRRLHAHGARVMLETSITQYPNHVAKVSDDGDNFSVLVATNKGGLKELEQSLLSWILEMGQGTTTAALSKKGAVMTFDELSESQCLTYNQKTVTFLPRTSSEKVSVGDVGALNQENAIRVFLEALNNRPVSVMQPFKITLFNLDGSNKQPYQGVKFGGE</sequence>
<keyword evidence="2" id="KW-1185">Reference proteome</keyword>
<evidence type="ECO:0000313" key="1">
    <source>
        <dbReference type="EMBL" id="CAD2214108.1"/>
    </source>
</evidence>
<dbReference type="EMBL" id="LR877147">
    <property type="protein sequence ID" value="CAD2214108.1"/>
    <property type="molecule type" value="Genomic_DNA"/>
</dbReference>
<accession>A0A7G2C2V2</accession>
<dbReference type="GO" id="GO:0042803">
    <property type="term" value="F:protein homodimerization activity"/>
    <property type="evidence" value="ECO:0007669"/>
    <property type="project" value="TreeGrafter"/>
</dbReference>
<dbReference type="GO" id="GO:0043328">
    <property type="term" value="P:protein transport to vacuole involved in ubiquitin-dependent protein catabolic process via the multivesicular body sorting pathway"/>
    <property type="evidence" value="ECO:0007669"/>
    <property type="project" value="TreeGrafter"/>
</dbReference>
<reference evidence="1 2" key="1">
    <citation type="submission" date="2020-08" db="EMBL/GenBank/DDBJ databases">
        <authorList>
            <person name="Newling K."/>
            <person name="Davey J."/>
            <person name="Forrester S."/>
        </authorList>
    </citation>
    <scope>NUCLEOTIDE SEQUENCE [LARGE SCALE GENOMIC DNA]</scope>
    <source>
        <strain evidence="2">Crithidia deanei Carvalho (ATCC PRA-265)</strain>
    </source>
</reference>
<dbReference type="InterPro" id="IPR036390">
    <property type="entry name" value="WH_DNA-bd_sf"/>
</dbReference>
<dbReference type="PANTHER" id="PTHR13149:SF0">
    <property type="entry name" value="VACUOLAR PROTEIN-SORTING-ASSOCIATED PROTEIN 25"/>
    <property type="match status" value="1"/>
</dbReference>
<dbReference type="SUPFAM" id="SSF46785">
    <property type="entry name" value="Winged helix' DNA-binding domain"/>
    <property type="match status" value="1"/>
</dbReference>
<dbReference type="Proteomes" id="UP000515908">
    <property type="component" value="Chromosome 03"/>
</dbReference>
<gene>
    <name evidence="1" type="ORF">ADEAN_000155200</name>
</gene>
<dbReference type="InterPro" id="IPR008570">
    <property type="entry name" value="ESCRT-II_cplx_Vps25-sub"/>
</dbReference>
<proteinExistence type="predicted"/>
<dbReference type="GO" id="GO:0005198">
    <property type="term" value="F:structural molecule activity"/>
    <property type="evidence" value="ECO:0007669"/>
    <property type="project" value="TreeGrafter"/>
</dbReference>
<name>A0A7G2C2V2_9TRYP</name>
<dbReference type="InterPro" id="IPR014041">
    <property type="entry name" value="ESCRT-II_cplx_Vps25-sub_N"/>
</dbReference>
<organism evidence="1 2">
    <name type="scientific">Angomonas deanei</name>
    <dbReference type="NCBI Taxonomy" id="59799"/>
    <lineage>
        <taxon>Eukaryota</taxon>
        <taxon>Discoba</taxon>
        <taxon>Euglenozoa</taxon>
        <taxon>Kinetoplastea</taxon>
        <taxon>Metakinetoplastina</taxon>
        <taxon>Trypanosomatida</taxon>
        <taxon>Trypanosomatidae</taxon>
        <taxon>Strigomonadinae</taxon>
        <taxon>Angomonas</taxon>
    </lineage>
</organism>
<dbReference type="GO" id="GO:0000814">
    <property type="term" value="C:ESCRT II complex"/>
    <property type="evidence" value="ECO:0007669"/>
    <property type="project" value="InterPro"/>
</dbReference>
<dbReference type="Gene3D" id="1.10.10.570">
    <property type="entry name" value="Winged helix' DNA-binding domain. Chain C. Domain 1"/>
    <property type="match status" value="1"/>
</dbReference>